<dbReference type="GO" id="GO:0003700">
    <property type="term" value="F:DNA-binding transcription factor activity"/>
    <property type="evidence" value="ECO:0007669"/>
    <property type="project" value="InterPro"/>
</dbReference>
<comment type="caution">
    <text evidence="6">The sequence shown here is derived from an EMBL/GenBank/DDBJ whole genome shotgun (WGS) entry which is preliminary data.</text>
</comment>
<keyword evidence="7" id="KW-1185">Reference proteome</keyword>
<organism evidence="6 7">
    <name type="scientific">Rhodobium orientis</name>
    <dbReference type="NCBI Taxonomy" id="34017"/>
    <lineage>
        <taxon>Bacteria</taxon>
        <taxon>Pseudomonadati</taxon>
        <taxon>Pseudomonadota</taxon>
        <taxon>Alphaproteobacteria</taxon>
        <taxon>Hyphomicrobiales</taxon>
        <taxon>Rhodobiaceae</taxon>
        <taxon>Rhodobium</taxon>
    </lineage>
</organism>
<dbReference type="PANTHER" id="PTHR30514:SF1">
    <property type="entry name" value="HTH-TYPE TRANSCRIPTIONAL REGULATOR HEXR-RELATED"/>
    <property type="match status" value="1"/>
</dbReference>
<accession>A0A327JG03</accession>
<dbReference type="InterPro" id="IPR035472">
    <property type="entry name" value="RpiR-like_SIS"/>
</dbReference>
<dbReference type="InterPro" id="IPR001347">
    <property type="entry name" value="SIS_dom"/>
</dbReference>
<dbReference type="Gene3D" id="1.10.10.10">
    <property type="entry name" value="Winged helix-like DNA-binding domain superfamily/Winged helix DNA-binding domain"/>
    <property type="match status" value="1"/>
</dbReference>
<name>A0A327JG03_9HYPH</name>
<dbReference type="InterPro" id="IPR000281">
    <property type="entry name" value="HTH_RpiR"/>
</dbReference>
<reference evidence="6 7" key="1">
    <citation type="submission" date="2017-07" db="EMBL/GenBank/DDBJ databases">
        <title>Draft Genome Sequences of Select Purple Nonsulfur Bacteria.</title>
        <authorList>
            <person name="Lasarre B."/>
            <person name="Mckinlay J.B."/>
        </authorList>
    </citation>
    <scope>NUCLEOTIDE SEQUENCE [LARGE SCALE GENOMIC DNA]</scope>
    <source>
        <strain evidence="6 7">DSM 11290</strain>
    </source>
</reference>
<dbReference type="EMBL" id="NPEV01000050">
    <property type="protein sequence ID" value="RAI25327.1"/>
    <property type="molecule type" value="Genomic_DNA"/>
</dbReference>
<evidence type="ECO:0000313" key="6">
    <source>
        <dbReference type="EMBL" id="RAI25327.1"/>
    </source>
</evidence>
<dbReference type="OrthoDB" id="8582409at2"/>
<keyword evidence="1" id="KW-0805">Transcription regulation</keyword>
<dbReference type="Gene3D" id="3.40.50.10490">
    <property type="entry name" value="Glucose-6-phosphate isomerase like protein, domain 1"/>
    <property type="match status" value="1"/>
</dbReference>
<dbReference type="InterPro" id="IPR036388">
    <property type="entry name" value="WH-like_DNA-bd_sf"/>
</dbReference>
<protein>
    <submittedName>
        <fullName evidence="6">RpiR family transcriptional regulator</fullName>
    </submittedName>
</protein>
<evidence type="ECO:0000256" key="1">
    <source>
        <dbReference type="ARBA" id="ARBA00023015"/>
    </source>
</evidence>
<dbReference type="GO" id="GO:0003677">
    <property type="term" value="F:DNA binding"/>
    <property type="evidence" value="ECO:0007669"/>
    <property type="project" value="UniProtKB-KW"/>
</dbReference>
<feature type="domain" description="HTH rpiR-type" evidence="4">
    <location>
        <begin position="4"/>
        <end position="80"/>
    </location>
</feature>
<gene>
    <name evidence="6" type="ORF">CH339_18715</name>
</gene>
<evidence type="ECO:0000259" key="5">
    <source>
        <dbReference type="PROSITE" id="PS51464"/>
    </source>
</evidence>
<dbReference type="InterPro" id="IPR009057">
    <property type="entry name" value="Homeodomain-like_sf"/>
</dbReference>
<dbReference type="GO" id="GO:0097367">
    <property type="term" value="F:carbohydrate derivative binding"/>
    <property type="evidence" value="ECO:0007669"/>
    <property type="project" value="InterPro"/>
</dbReference>
<dbReference type="SUPFAM" id="SSF46689">
    <property type="entry name" value="Homeodomain-like"/>
    <property type="match status" value="1"/>
</dbReference>
<dbReference type="CDD" id="cd05013">
    <property type="entry name" value="SIS_RpiR"/>
    <property type="match status" value="1"/>
</dbReference>
<dbReference type="Pfam" id="PF01380">
    <property type="entry name" value="SIS"/>
    <property type="match status" value="1"/>
</dbReference>
<dbReference type="GO" id="GO:1901135">
    <property type="term" value="P:carbohydrate derivative metabolic process"/>
    <property type="evidence" value="ECO:0007669"/>
    <property type="project" value="InterPro"/>
</dbReference>
<dbReference type="RefSeq" id="WP_111435915.1">
    <property type="nucleotide sequence ID" value="NZ_JACIGG010000011.1"/>
</dbReference>
<evidence type="ECO:0000259" key="4">
    <source>
        <dbReference type="PROSITE" id="PS51071"/>
    </source>
</evidence>
<sequence length="292" mass="31021">MTTGDIVNRLRICAADGSKAEKRLAEIILADISYASKAPIADLALRAGVSEPTVTRFCRALGCEGVRDFKFQLAQVLAIGGLYLFPEPLVRDERDARVLDAVSDGATAAMQRVRDVIDMSVVNAVAEMAVNAKHICAYGSGGVSSMGAVEMQNRLFRLGLPIVGHTDGQMQRMSAAVCDKHSLIFAISASGQANSVIESVGIARQYGARTVAITSPDSDLAKEADVALPFIIAPDTQLFKPTSGRYALLFIIDLIAMTTAELIGPSVLEGLRRIRISLSGLNMSDPGRPVGD</sequence>
<evidence type="ECO:0000313" key="7">
    <source>
        <dbReference type="Proteomes" id="UP000249299"/>
    </source>
</evidence>
<dbReference type="Pfam" id="PF01418">
    <property type="entry name" value="HTH_6"/>
    <property type="match status" value="1"/>
</dbReference>
<feature type="domain" description="SIS" evidence="5">
    <location>
        <begin position="125"/>
        <end position="265"/>
    </location>
</feature>
<dbReference type="PANTHER" id="PTHR30514">
    <property type="entry name" value="GLUCOKINASE"/>
    <property type="match status" value="1"/>
</dbReference>
<keyword evidence="3" id="KW-0804">Transcription</keyword>
<proteinExistence type="predicted"/>
<evidence type="ECO:0000256" key="2">
    <source>
        <dbReference type="ARBA" id="ARBA00023125"/>
    </source>
</evidence>
<dbReference type="Proteomes" id="UP000249299">
    <property type="component" value="Unassembled WGS sequence"/>
</dbReference>
<dbReference type="InterPro" id="IPR047640">
    <property type="entry name" value="RpiR-like"/>
</dbReference>
<keyword evidence="2" id="KW-0238">DNA-binding</keyword>
<dbReference type="PROSITE" id="PS51071">
    <property type="entry name" value="HTH_RPIR"/>
    <property type="match status" value="1"/>
</dbReference>
<dbReference type="InterPro" id="IPR046348">
    <property type="entry name" value="SIS_dom_sf"/>
</dbReference>
<dbReference type="PROSITE" id="PS51464">
    <property type="entry name" value="SIS"/>
    <property type="match status" value="1"/>
</dbReference>
<dbReference type="SUPFAM" id="SSF53697">
    <property type="entry name" value="SIS domain"/>
    <property type="match status" value="1"/>
</dbReference>
<dbReference type="AlphaFoldDB" id="A0A327JG03"/>
<evidence type="ECO:0000256" key="3">
    <source>
        <dbReference type="ARBA" id="ARBA00023163"/>
    </source>
</evidence>